<name>A0AAD7C3Q3_9AGAR</name>
<dbReference type="InterPro" id="IPR013766">
    <property type="entry name" value="Thioredoxin_domain"/>
</dbReference>
<feature type="site" description="Contributes to redox potential value" evidence="3">
    <location>
        <position position="32"/>
    </location>
</feature>
<evidence type="ECO:0000259" key="5">
    <source>
        <dbReference type="PROSITE" id="PS51352"/>
    </source>
</evidence>
<dbReference type="Pfam" id="PF00085">
    <property type="entry name" value="Thioredoxin"/>
    <property type="match status" value="1"/>
</dbReference>
<organism evidence="6 7">
    <name type="scientific">Roridomyces roridus</name>
    <dbReference type="NCBI Taxonomy" id="1738132"/>
    <lineage>
        <taxon>Eukaryota</taxon>
        <taxon>Fungi</taxon>
        <taxon>Dikarya</taxon>
        <taxon>Basidiomycota</taxon>
        <taxon>Agaricomycotina</taxon>
        <taxon>Agaricomycetes</taxon>
        <taxon>Agaricomycetidae</taxon>
        <taxon>Agaricales</taxon>
        <taxon>Marasmiineae</taxon>
        <taxon>Mycenaceae</taxon>
        <taxon>Roridomyces</taxon>
    </lineage>
</organism>
<feature type="site" description="Deprotonates C-terminal active site Cys" evidence="3">
    <location>
        <position position="25"/>
    </location>
</feature>
<dbReference type="AlphaFoldDB" id="A0AAD7C3Q3"/>
<keyword evidence="7" id="KW-1185">Reference proteome</keyword>
<evidence type="ECO:0000256" key="2">
    <source>
        <dbReference type="PIRNR" id="PIRNR000077"/>
    </source>
</evidence>
<feature type="active site" description="Nucleophile" evidence="3">
    <location>
        <position position="34"/>
    </location>
</feature>
<evidence type="ECO:0000313" key="7">
    <source>
        <dbReference type="Proteomes" id="UP001221142"/>
    </source>
</evidence>
<dbReference type="InterPro" id="IPR036249">
    <property type="entry name" value="Thioredoxin-like_sf"/>
</dbReference>
<keyword evidence="1 4" id="KW-1015">Disulfide bond</keyword>
<feature type="site" description="Contributes to redox potential value" evidence="3">
    <location>
        <position position="33"/>
    </location>
</feature>
<evidence type="ECO:0000313" key="6">
    <source>
        <dbReference type="EMBL" id="KAJ7638330.1"/>
    </source>
</evidence>
<feature type="domain" description="Thioredoxin" evidence="5">
    <location>
        <begin position="1"/>
        <end position="107"/>
    </location>
</feature>
<evidence type="ECO:0000256" key="1">
    <source>
        <dbReference type="ARBA" id="ARBA00023157"/>
    </source>
</evidence>
<reference evidence="6" key="1">
    <citation type="submission" date="2023-03" db="EMBL/GenBank/DDBJ databases">
        <title>Massive genome expansion in bonnet fungi (Mycena s.s.) driven by repeated elements and novel gene families across ecological guilds.</title>
        <authorList>
            <consortium name="Lawrence Berkeley National Laboratory"/>
            <person name="Harder C.B."/>
            <person name="Miyauchi S."/>
            <person name="Viragh M."/>
            <person name="Kuo A."/>
            <person name="Thoen E."/>
            <person name="Andreopoulos B."/>
            <person name="Lu D."/>
            <person name="Skrede I."/>
            <person name="Drula E."/>
            <person name="Henrissat B."/>
            <person name="Morin E."/>
            <person name="Kohler A."/>
            <person name="Barry K."/>
            <person name="LaButti K."/>
            <person name="Morin E."/>
            <person name="Salamov A."/>
            <person name="Lipzen A."/>
            <person name="Mereny Z."/>
            <person name="Hegedus B."/>
            <person name="Baldrian P."/>
            <person name="Stursova M."/>
            <person name="Weitz H."/>
            <person name="Taylor A."/>
            <person name="Grigoriev I.V."/>
            <person name="Nagy L.G."/>
            <person name="Martin F."/>
            <person name="Kauserud H."/>
        </authorList>
    </citation>
    <scope>NUCLEOTIDE SEQUENCE</scope>
    <source>
        <strain evidence="6">9284</strain>
    </source>
</reference>
<evidence type="ECO:0000256" key="3">
    <source>
        <dbReference type="PIRSR" id="PIRSR000077-1"/>
    </source>
</evidence>
<dbReference type="SUPFAM" id="SSF52833">
    <property type="entry name" value="Thioredoxin-like"/>
    <property type="match status" value="1"/>
</dbReference>
<protein>
    <recommendedName>
        <fullName evidence="2">Thioredoxin</fullName>
    </recommendedName>
</protein>
<dbReference type="Proteomes" id="UP001221142">
    <property type="component" value="Unassembled WGS sequence"/>
</dbReference>
<dbReference type="EMBL" id="JARKIF010000005">
    <property type="protein sequence ID" value="KAJ7638330.1"/>
    <property type="molecule type" value="Genomic_DNA"/>
</dbReference>
<comment type="caution">
    <text evidence="6">The sequence shown here is derived from an EMBL/GenBank/DDBJ whole genome shotgun (WGS) entry which is preliminary data.</text>
</comment>
<dbReference type="PIRSF" id="PIRSF000077">
    <property type="entry name" value="Thioredoxin"/>
    <property type="match status" value="1"/>
</dbReference>
<proteinExistence type="inferred from homology"/>
<sequence length="119" mass="13300">MPVTPITDFKHFYQVINSDTPVVIDFWAPWCMPCKVISPIFEKFSDQEENAGLGFYKVDTEANEQAMEEAAVRVMPTFMVFHKGNKLDETAGAYPSKLADMIKKHAPAAPTDSEKVDGV</sequence>
<dbReference type="PROSITE" id="PS51352">
    <property type="entry name" value="THIOREDOXIN_2"/>
    <property type="match status" value="1"/>
</dbReference>
<evidence type="ECO:0000256" key="4">
    <source>
        <dbReference type="PIRSR" id="PIRSR000077-4"/>
    </source>
</evidence>
<feature type="active site" description="Nucleophile" evidence="3">
    <location>
        <position position="31"/>
    </location>
</feature>
<dbReference type="PANTHER" id="PTHR46115">
    <property type="entry name" value="THIOREDOXIN-LIKE PROTEIN 1"/>
    <property type="match status" value="1"/>
</dbReference>
<dbReference type="PRINTS" id="PR00421">
    <property type="entry name" value="THIOREDOXIN"/>
</dbReference>
<comment type="similarity">
    <text evidence="2">Belongs to the thioredoxin family.</text>
</comment>
<dbReference type="Gene3D" id="3.40.30.10">
    <property type="entry name" value="Glutaredoxin"/>
    <property type="match status" value="1"/>
</dbReference>
<dbReference type="GO" id="GO:0015035">
    <property type="term" value="F:protein-disulfide reductase activity"/>
    <property type="evidence" value="ECO:0007669"/>
    <property type="project" value="InterPro"/>
</dbReference>
<feature type="disulfide bond" description="Redox-active" evidence="4">
    <location>
        <begin position="31"/>
        <end position="34"/>
    </location>
</feature>
<dbReference type="CDD" id="cd02947">
    <property type="entry name" value="TRX_family"/>
    <property type="match status" value="1"/>
</dbReference>
<gene>
    <name evidence="6" type="ORF">FB45DRAFT_902529</name>
</gene>
<accession>A0AAD7C3Q3</accession>
<dbReference type="InterPro" id="IPR005746">
    <property type="entry name" value="Thioredoxin"/>
</dbReference>
<keyword evidence="4" id="KW-0676">Redox-active center</keyword>